<evidence type="ECO:0000313" key="1">
    <source>
        <dbReference type="EMBL" id="OBK12412.1"/>
    </source>
</evidence>
<dbReference type="Pfam" id="PF11021">
    <property type="entry name" value="DUF2613"/>
    <property type="match status" value="1"/>
</dbReference>
<proteinExistence type="predicted"/>
<comment type="caution">
    <text evidence="1">The sequence shown here is derived from an EMBL/GenBank/DDBJ whole genome shotgun (WGS) entry which is preliminary data.</text>
</comment>
<dbReference type="AlphaFoldDB" id="A0A1A3MW76"/>
<dbReference type="RefSeq" id="WP_065160457.1">
    <property type="nucleotide sequence ID" value="NZ_LZLQ01000126.1"/>
</dbReference>
<reference evidence="1 2" key="1">
    <citation type="submission" date="2016-06" db="EMBL/GenBank/DDBJ databases">
        <authorList>
            <person name="Kjaerup R.B."/>
            <person name="Dalgaard T.S."/>
            <person name="Juul-Madsen H.R."/>
        </authorList>
    </citation>
    <scope>NUCLEOTIDE SEQUENCE [LARGE SCALE GENOMIC DNA]</scope>
    <source>
        <strain evidence="1 2">1245139.5</strain>
    </source>
</reference>
<evidence type="ECO:0008006" key="3">
    <source>
        <dbReference type="Google" id="ProtNLM"/>
    </source>
</evidence>
<dbReference type="Proteomes" id="UP000093629">
    <property type="component" value="Unassembled WGS sequence"/>
</dbReference>
<gene>
    <name evidence="1" type="ORF">A5636_12085</name>
</gene>
<evidence type="ECO:0000313" key="2">
    <source>
        <dbReference type="Proteomes" id="UP000093629"/>
    </source>
</evidence>
<name>A0A1A3MW76_MYCAS</name>
<sequence length="60" mass="5914">MPGFSLAAAFSVVAGLSLGAAATVGVTLMAQESESSPSVRKAPAPVVSTVVQYGDRCLGC</sequence>
<dbReference type="InterPro" id="IPR022566">
    <property type="entry name" value="DUF2613"/>
</dbReference>
<dbReference type="EMBL" id="LZLQ01000126">
    <property type="protein sequence ID" value="OBK12412.1"/>
    <property type="molecule type" value="Genomic_DNA"/>
</dbReference>
<organism evidence="1 2">
    <name type="scientific">Mycobacterium asiaticum</name>
    <dbReference type="NCBI Taxonomy" id="1790"/>
    <lineage>
        <taxon>Bacteria</taxon>
        <taxon>Bacillati</taxon>
        <taxon>Actinomycetota</taxon>
        <taxon>Actinomycetes</taxon>
        <taxon>Mycobacteriales</taxon>
        <taxon>Mycobacteriaceae</taxon>
        <taxon>Mycobacterium</taxon>
    </lineage>
</organism>
<protein>
    <recommendedName>
        <fullName evidence="3">DUF2613 domain-containing protein</fullName>
    </recommendedName>
</protein>
<accession>A0A1A3MW76</accession>
<keyword evidence="2" id="KW-1185">Reference proteome</keyword>
<dbReference type="OrthoDB" id="4737304at2"/>